<evidence type="ECO:0000313" key="3">
    <source>
        <dbReference type="Proteomes" id="UP000011682"/>
    </source>
</evidence>
<evidence type="ECO:0000256" key="1">
    <source>
        <dbReference type="SAM" id="MobiDB-lite"/>
    </source>
</evidence>
<feature type="region of interest" description="Disordered" evidence="1">
    <location>
        <begin position="149"/>
        <end position="170"/>
    </location>
</feature>
<reference evidence="2" key="1">
    <citation type="submission" date="2013-05" db="EMBL/GenBank/DDBJ databases">
        <title>Genome assembly of Cystobacter fuscus DSM 2262.</title>
        <authorList>
            <person name="Sharma G."/>
            <person name="Khatri I."/>
            <person name="Kaur C."/>
            <person name="Mayilraj S."/>
            <person name="Subramanian S."/>
        </authorList>
    </citation>
    <scope>NUCLEOTIDE SEQUENCE [LARGE SCALE GENOMIC DNA]</scope>
    <source>
        <strain evidence="2">DSM 2262</strain>
    </source>
</reference>
<protein>
    <submittedName>
        <fullName evidence="2">Uncharacterized protein</fullName>
    </submittedName>
</protein>
<sequence length="170" mass="18889">MRLNDWVRPVREAALQAATAALPGVPLNLLVRHFPLVEALRQFKRANHAPFVERVMARLRQPDALAWLASHLGTLVGRSRRMAFRLVLEGSEALARPLVESTRTRRCEGSRRGVWRRSSPARSSCGCWRGWSAPGPWWCGARRTSPMCDGSRARRGEGSRGPAGPAPVHP</sequence>
<proteinExistence type="predicted"/>
<organism evidence="2 3">
    <name type="scientific">Cystobacter fuscus (strain ATCC 25194 / DSM 2262 / NBRC 100088 / M29)</name>
    <dbReference type="NCBI Taxonomy" id="1242864"/>
    <lineage>
        <taxon>Bacteria</taxon>
        <taxon>Pseudomonadati</taxon>
        <taxon>Myxococcota</taxon>
        <taxon>Myxococcia</taxon>
        <taxon>Myxococcales</taxon>
        <taxon>Cystobacterineae</taxon>
        <taxon>Archangiaceae</taxon>
        <taxon>Cystobacter</taxon>
    </lineage>
</organism>
<accession>S9P755</accession>
<dbReference type="EMBL" id="ANAH02000014">
    <property type="protein sequence ID" value="EPX60290.1"/>
    <property type="molecule type" value="Genomic_DNA"/>
</dbReference>
<keyword evidence="3" id="KW-1185">Reference proteome</keyword>
<comment type="caution">
    <text evidence="2">The sequence shown here is derived from an EMBL/GenBank/DDBJ whole genome shotgun (WGS) entry which is preliminary data.</text>
</comment>
<evidence type="ECO:0000313" key="2">
    <source>
        <dbReference type="EMBL" id="EPX60290.1"/>
    </source>
</evidence>
<dbReference type="Proteomes" id="UP000011682">
    <property type="component" value="Unassembled WGS sequence"/>
</dbReference>
<gene>
    <name evidence="2" type="ORF">D187_002376</name>
</gene>
<name>S9P755_CYSF2</name>
<dbReference type="AlphaFoldDB" id="S9P755"/>